<feature type="compositionally biased region" description="Polar residues" evidence="4">
    <location>
        <begin position="760"/>
        <end position="769"/>
    </location>
</feature>
<feature type="region of interest" description="Disordered" evidence="4">
    <location>
        <begin position="517"/>
        <end position="552"/>
    </location>
</feature>
<name>A0ABM1SFM7_LIMPO</name>
<dbReference type="InterPro" id="IPR030045">
    <property type="entry name" value="CTNNAL1"/>
</dbReference>
<sequence>MHSRRAVASIGSTKEKPKFDKTGRTLLRIGQAINIAVERFVTVGEYIAEDNPEIKVDMFEACKDARATVSLIEQLCEAQRGDPSNSRHFVEKTRLARAARGLLSSITRVLILADTVVVKQLLRTKDRVSISMNRLENVTNFTEFVKAFSLIGTEMVELASVMGDRQHDVRDERRRSQMKVARQILLRSTMMLLTSSKACLRHPDCETVRENRDTVFLQMRRAIDLIHCVIKDGVIPDLVASYRGNTTPHRNGSSTSKQSKRSNASVWQLEELDQYFTVHNAVKKFEELVERIKKTLAVPAFREQLLSALDAVLERTQDFTDSAYTSHEHRENIILLCERAKVEVNQLLRLGVEMDQAGSLSPSEDLQVSIQHILKACKDLKKQLQDTTLDHSDELFKVTNEVELMNRLKNAAVTGDRNKLGGYAEKFSEHVDHLQEVCKLLHHVAMNEALQVSSKHVDYCLKVYGAQVLNACHTLYLHPTSKIARENFDVFSDMWQSLVNDVASISCDIAEMYLGKIPQRPPEKPPEKQPEKLPTPPASTSQTKPVKQVSITKPTKPVKVEVEEKEKIEKVGLEMKNLTSEMDAETEKHLTGENDSDIVRRARGMSQMAFSAYQFTRGEGELKTTQDLFTQAEIFAEEANKLYKDIRQFSYQVPGGPQKKDLLENLDKVPTYVQQLQFTVRSPTVGKAATFTKVDNVIQGTKNLMNVVSKVVTTSLVCASKFNLEFRGSSSWSRSASSYHGDPDECGYGDATGGMPPRSGGTSSSDPNI</sequence>
<evidence type="ECO:0000256" key="2">
    <source>
        <dbReference type="ARBA" id="ARBA00008376"/>
    </source>
</evidence>
<dbReference type="InterPro" id="IPR006077">
    <property type="entry name" value="Vinculin/catenin"/>
</dbReference>
<feature type="region of interest" description="Disordered" evidence="4">
    <location>
        <begin position="731"/>
        <end position="769"/>
    </location>
</feature>
<protein>
    <submittedName>
        <fullName evidence="6 7">Alpha-catulin-like isoform X1</fullName>
    </submittedName>
</protein>
<keyword evidence="3" id="KW-0963">Cytoplasm</keyword>
<evidence type="ECO:0000313" key="6">
    <source>
        <dbReference type="RefSeq" id="XP_022242430.1"/>
    </source>
</evidence>
<gene>
    <name evidence="6 7 8" type="primary">LOC106460099</name>
</gene>
<dbReference type="RefSeq" id="XP_022242430.1">
    <property type="nucleotide sequence ID" value="XM_022386722.1"/>
</dbReference>
<evidence type="ECO:0000256" key="3">
    <source>
        <dbReference type="ARBA" id="ARBA00022490"/>
    </source>
</evidence>
<dbReference type="Gene3D" id="1.20.120.230">
    <property type="entry name" value="Alpha-catenin/vinculin-like"/>
    <property type="match status" value="4"/>
</dbReference>
<accession>A0ABM1SFM7</accession>
<dbReference type="Pfam" id="PF01044">
    <property type="entry name" value="Vinculin"/>
    <property type="match status" value="2"/>
</dbReference>
<evidence type="ECO:0000313" key="5">
    <source>
        <dbReference type="Proteomes" id="UP000694941"/>
    </source>
</evidence>
<dbReference type="Proteomes" id="UP000694941">
    <property type="component" value="Unplaced"/>
</dbReference>
<dbReference type="InterPro" id="IPR036723">
    <property type="entry name" value="Alpha-catenin/vinculin-like_sf"/>
</dbReference>
<evidence type="ECO:0000313" key="7">
    <source>
        <dbReference type="RefSeq" id="XP_022242431.1"/>
    </source>
</evidence>
<dbReference type="RefSeq" id="XP_022242432.1">
    <property type="nucleotide sequence ID" value="XM_022386724.1"/>
</dbReference>
<dbReference type="PANTHER" id="PTHR46342">
    <property type="entry name" value="ALPHA-CATULIN"/>
    <property type="match status" value="1"/>
</dbReference>
<dbReference type="SUPFAM" id="SSF47220">
    <property type="entry name" value="alpha-catenin/vinculin-like"/>
    <property type="match status" value="3"/>
</dbReference>
<keyword evidence="5" id="KW-1185">Reference proteome</keyword>
<feature type="compositionally biased region" description="Basic and acidic residues" evidence="4">
    <location>
        <begin position="521"/>
        <end position="531"/>
    </location>
</feature>
<dbReference type="RefSeq" id="XP_022242431.1">
    <property type="nucleotide sequence ID" value="XM_022386723.1"/>
</dbReference>
<comment type="subcellular location">
    <subcellularLocation>
        <location evidence="1">Cytoplasm</location>
    </subcellularLocation>
</comment>
<reference evidence="6 7" key="1">
    <citation type="submission" date="2025-05" db="UniProtKB">
        <authorList>
            <consortium name="RefSeq"/>
        </authorList>
    </citation>
    <scope>IDENTIFICATION</scope>
    <source>
        <tissue evidence="6 7">Muscle</tissue>
    </source>
</reference>
<dbReference type="GeneID" id="106460099"/>
<comment type="similarity">
    <text evidence="2">Belongs to the vinculin/alpha-catenin family.</text>
</comment>
<proteinExistence type="inferred from homology"/>
<evidence type="ECO:0000256" key="1">
    <source>
        <dbReference type="ARBA" id="ARBA00004496"/>
    </source>
</evidence>
<organism evidence="5 8">
    <name type="scientific">Limulus polyphemus</name>
    <name type="common">Atlantic horseshoe crab</name>
    <dbReference type="NCBI Taxonomy" id="6850"/>
    <lineage>
        <taxon>Eukaryota</taxon>
        <taxon>Metazoa</taxon>
        <taxon>Ecdysozoa</taxon>
        <taxon>Arthropoda</taxon>
        <taxon>Chelicerata</taxon>
        <taxon>Merostomata</taxon>
        <taxon>Xiphosura</taxon>
        <taxon>Limulidae</taxon>
        <taxon>Limulus</taxon>
    </lineage>
</organism>
<evidence type="ECO:0000256" key="4">
    <source>
        <dbReference type="SAM" id="MobiDB-lite"/>
    </source>
</evidence>
<evidence type="ECO:0000313" key="8">
    <source>
        <dbReference type="RefSeq" id="XP_022242432.1"/>
    </source>
</evidence>
<dbReference type="PANTHER" id="PTHR46342:SF1">
    <property type="entry name" value="ALPHA-CATULIN"/>
    <property type="match status" value="1"/>
</dbReference>